<sequence>MVNSQEETSVKISLQVSIDQTDMKIINAMSTIRFMKVHEIRTVMEYNGWLIGYGELSTRLKILCILSIVEKQKTSRVYSYKLSEEFSSLRSMLYRYKDL</sequence>
<evidence type="ECO:0000313" key="2">
    <source>
        <dbReference type="Proteomes" id="UP000050301"/>
    </source>
</evidence>
<organism evidence="1 2">
    <name type="scientific">Acidiplasma cupricumulans</name>
    <dbReference type="NCBI Taxonomy" id="312540"/>
    <lineage>
        <taxon>Archaea</taxon>
        <taxon>Methanobacteriati</taxon>
        <taxon>Thermoplasmatota</taxon>
        <taxon>Thermoplasmata</taxon>
        <taxon>Thermoplasmatales</taxon>
        <taxon>Ferroplasmaceae</taxon>
        <taxon>Acidiplasma</taxon>
    </lineage>
</organism>
<protein>
    <submittedName>
        <fullName evidence="1">Uncharacterized protein</fullName>
    </submittedName>
</protein>
<evidence type="ECO:0000313" key="1">
    <source>
        <dbReference type="EMBL" id="KQB35628.1"/>
    </source>
</evidence>
<accession>A0A0N8VL61</accession>
<proteinExistence type="predicted"/>
<dbReference type="AlphaFoldDB" id="A0A0N8VL61"/>
<name>A0A0N8VL61_9ARCH</name>
<gene>
    <name evidence="1" type="ORF">AOG55_06175</name>
</gene>
<dbReference type="InParanoid" id="A0A0N8VL61"/>
<dbReference type="EMBL" id="LKBH01000117">
    <property type="protein sequence ID" value="KQB35628.1"/>
    <property type="molecule type" value="Genomic_DNA"/>
</dbReference>
<reference evidence="1 2" key="1">
    <citation type="submission" date="2015-09" db="EMBL/GenBank/DDBJ databases">
        <title>Heavy metals and arsenic resistance mechanisms in polyextremophilic archaea of the family Ferroplasmaceae.</title>
        <authorList>
            <person name="Bulaev A.G."/>
            <person name="Kanygina A.V."/>
        </authorList>
    </citation>
    <scope>NUCLEOTIDE SEQUENCE [LARGE SCALE GENOMIC DNA]</scope>
    <source>
        <strain evidence="1 2">BH2</strain>
    </source>
</reference>
<keyword evidence="2" id="KW-1185">Reference proteome</keyword>
<dbReference type="Proteomes" id="UP000050301">
    <property type="component" value="Unassembled WGS sequence"/>
</dbReference>
<comment type="caution">
    <text evidence="1">The sequence shown here is derived from an EMBL/GenBank/DDBJ whole genome shotgun (WGS) entry which is preliminary data.</text>
</comment>